<dbReference type="Proteomes" id="UP000238823">
    <property type="component" value="Unassembled WGS sequence"/>
</dbReference>
<dbReference type="AlphaFoldDB" id="A0A2S9YWR9"/>
<evidence type="ECO:0000313" key="1">
    <source>
        <dbReference type="EMBL" id="PRQ09499.1"/>
    </source>
</evidence>
<dbReference type="EMBL" id="PVNL01000019">
    <property type="protein sequence ID" value="PRQ09499.1"/>
    <property type="molecule type" value="Genomic_DNA"/>
</dbReference>
<name>A0A2S9YWR9_9BACT</name>
<proteinExistence type="predicted"/>
<protein>
    <submittedName>
        <fullName evidence="1">Uncharacterized protein</fullName>
    </submittedName>
</protein>
<gene>
    <name evidence="1" type="ORF">ENSA7_07410</name>
</gene>
<organism evidence="1 2">
    <name type="scientific">Enhygromyxa salina</name>
    <dbReference type="NCBI Taxonomy" id="215803"/>
    <lineage>
        <taxon>Bacteria</taxon>
        <taxon>Pseudomonadati</taxon>
        <taxon>Myxococcota</taxon>
        <taxon>Polyangia</taxon>
        <taxon>Nannocystales</taxon>
        <taxon>Nannocystaceae</taxon>
        <taxon>Enhygromyxa</taxon>
    </lineage>
</organism>
<comment type="caution">
    <text evidence="1">The sequence shown here is derived from an EMBL/GenBank/DDBJ whole genome shotgun (WGS) entry which is preliminary data.</text>
</comment>
<evidence type="ECO:0000313" key="2">
    <source>
        <dbReference type="Proteomes" id="UP000238823"/>
    </source>
</evidence>
<sequence length="168" mass="18660">MERVVLTRLGLAAIPTCTEPPEPERVDPPKPREVAAPTVVRPAPVERRTICTDQRVAWVEFVVPARKADGRSWDARGGVPDLRYTIYIEGQKLYESPVHETLEWRHQPQAEVRVAPQQQLSIQLLDSDQQSSETIAVFRSIIPADTSEALDVSAGAATARIKLECIEG</sequence>
<reference evidence="1 2" key="1">
    <citation type="submission" date="2018-03" db="EMBL/GenBank/DDBJ databases">
        <title>Draft Genome Sequences of the Obligatory Marine Myxobacteria Enhygromyxa salina SWB007.</title>
        <authorList>
            <person name="Poehlein A."/>
            <person name="Moghaddam J.A."/>
            <person name="Harms H."/>
            <person name="Alanjari M."/>
            <person name="Koenig G.M."/>
            <person name="Daniel R."/>
            <person name="Schaeberle T.F."/>
        </authorList>
    </citation>
    <scope>NUCLEOTIDE SEQUENCE [LARGE SCALE GENOMIC DNA]</scope>
    <source>
        <strain evidence="1 2">SWB007</strain>
    </source>
</reference>
<accession>A0A2S9YWR9</accession>